<name>A0A0L9YA04_CLOBO</name>
<proteinExistence type="predicted"/>
<dbReference type="Proteomes" id="UP000476820">
    <property type="component" value="Unassembled WGS sequence"/>
</dbReference>
<evidence type="ECO:0000313" key="3">
    <source>
        <dbReference type="EMBL" id="NFN34748.1"/>
    </source>
</evidence>
<dbReference type="EMBL" id="SWVK01000006">
    <property type="protein sequence ID" value="NFN34748.1"/>
    <property type="molecule type" value="Genomic_DNA"/>
</dbReference>
<dbReference type="EMBL" id="SWOV01000011">
    <property type="protein sequence ID" value="NFF87448.1"/>
    <property type="molecule type" value="Genomic_DNA"/>
</dbReference>
<sequence>MISLIIINKKTNKKEINKIASILNTSSIIIAMLFAFEAIDGFNNKLKLIGFIMIIFSGFMKGIFKKLKIN</sequence>
<evidence type="ECO:0000313" key="5">
    <source>
        <dbReference type="Proteomes" id="UP000476820"/>
    </source>
</evidence>
<evidence type="ECO:0000313" key="2">
    <source>
        <dbReference type="EMBL" id="NFF87448.1"/>
    </source>
</evidence>
<reference evidence="4 5" key="1">
    <citation type="submission" date="2019-04" db="EMBL/GenBank/DDBJ databases">
        <title>Genome sequencing of Clostridium botulinum Groups I-IV and Clostridium butyricum.</title>
        <authorList>
            <person name="Brunt J."/>
            <person name="Van Vliet A.H.M."/>
            <person name="Stringer S.C."/>
            <person name="Carter A.T."/>
            <person name="Peck M.W."/>
        </authorList>
    </citation>
    <scope>NUCLEOTIDE SEQUENCE [LARGE SCALE GENOMIC DNA]</scope>
    <source>
        <strain evidence="2 5">1605</strain>
        <strain evidence="3 4">CB-K-33E</strain>
    </source>
</reference>
<accession>A0A0L9YA04</accession>
<evidence type="ECO:0000256" key="1">
    <source>
        <dbReference type="SAM" id="Phobius"/>
    </source>
</evidence>
<protein>
    <submittedName>
        <fullName evidence="2">Uncharacterized protein</fullName>
    </submittedName>
</protein>
<comment type="caution">
    <text evidence="2">The sequence shown here is derived from an EMBL/GenBank/DDBJ whole genome shotgun (WGS) entry which is preliminary data.</text>
</comment>
<gene>
    <name evidence="2" type="ORF">FC774_06125</name>
    <name evidence="3" type="ORF">FDB51_06280</name>
</gene>
<dbReference type="Proteomes" id="UP000473681">
    <property type="component" value="Unassembled WGS sequence"/>
</dbReference>
<feature type="transmembrane region" description="Helical" evidence="1">
    <location>
        <begin position="21"/>
        <end position="39"/>
    </location>
</feature>
<feature type="transmembrane region" description="Helical" evidence="1">
    <location>
        <begin position="45"/>
        <end position="64"/>
    </location>
</feature>
<dbReference type="AlphaFoldDB" id="A0A0L9YA04"/>
<organism evidence="2 5">
    <name type="scientific">Clostridium botulinum</name>
    <dbReference type="NCBI Taxonomy" id="1491"/>
    <lineage>
        <taxon>Bacteria</taxon>
        <taxon>Bacillati</taxon>
        <taxon>Bacillota</taxon>
        <taxon>Clostridia</taxon>
        <taxon>Eubacteriales</taxon>
        <taxon>Clostridiaceae</taxon>
        <taxon>Clostridium</taxon>
    </lineage>
</organism>
<keyword evidence="1" id="KW-0472">Membrane</keyword>
<keyword evidence="1" id="KW-1133">Transmembrane helix</keyword>
<keyword evidence="1" id="KW-0812">Transmembrane</keyword>
<evidence type="ECO:0000313" key="4">
    <source>
        <dbReference type="Proteomes" id="UP000473681"/>
    </source>
</evidence>